<evidence type="ECO:0000313" key="2">
    <source>
        <dbReference type="EMBL" id="TMW80466.1"/>
    </source>
</evidence>
<reference evidence="2" key="1">
    <citation type="submission" date="2019-05" db="EMBL/GenBank/DDBJ databases">
        <title>The de novo reference genome and transcriptome assemblies of the wild tomato species Solanum chilense.</title>
        <authorList>
            <person name="Stam R."/>
            <person name="Nosenko T."/>
            <person name="Hoerger A.C."/>
            <person name="Stephan W."/>
            <person name="Seidel M.A."/>
            <person name="Kuhn J.M.M."/>
            <person name="Haberer G."/>
            <person name="Tellier A."/>
        </authorList>
    </citation>
    <scope>NUCLEOTIDE SEQUENCE</scope>
    <source>
        <tissue evidence="2">Mature leaves</tissue>
    </source>
</reference>
<accession>A0A6N2AE09</accession>
<feature type="region of interest" description="Disordered" evidence="1">
    <location>
        <begin position="1"/>
        <end position="40"/>
    </location>
</feature>
<proteinExistence type="predicted"/>
<dbReference type="AlphaFoldDB" id="A0A6N2AE09"/>
<protein>
    <submittedName>
        <fullName evidence="2">Uncharacterized protein</fullName>
    </submittedName>
</protein>
<feature type="compositionally biased region" description="Low complexity" evidence="1">
    <location>
        <begin position="11"/>
        <end position="22"/>
    </location>
</feature>
<feature type="non-terminal residue" evidence="2">
    <location>
        <position position="80"/>
    </location>
</feature>
<dbReference type="EMBL" id="RXGB01055799">
    <property type="protein sequence ID" value="TMW80466.1"/>
    <property type="molecule type" value="Genomic_DNA"/>
</dbReference>
<name>A0A6N2AE09_SOLCI</name>
<evidence type="ECO:0000256" key="1">
    <source>
        <dbReference type="SAM" id="MobiDB-lite"/>
    </source>
</evidence>
<comment type="caution">
    <text evidence="2">The sequence shown here is derived from an EMBL/GenBank/DDBJ whole genome shotgun (WGS) entry which is preliminary data.</text>
</comment>
<sequence>MSNNDHGSDVEGGTEAGTGAEAITKEFEPYDPNVEDEEDPPLIPMVICESELRAEKLKKGLFQLVQEKSSFMEITLVPQC</sequence>
<gene>
    <name evidence="2" type="ORF">EJD97_019657</name>
</gene>
<organism evidence="2">
    <name type="scientific">Solanum chilense</name>
    <name type="common">Tomato</name>
    <name type="synonym">Lycopersicon chilense</name>
    <dbReference type="NCBI Taxonomy" id="4083"/>
    <lineage>
        <taxon>Eukaryota</taxon>
        <taxon>Viridiplantae</taxon>
        <taxon>Streptophyta</taxon>
        <taxon>Embryophyta</taxon>
        <taxon>Tracheophyta</taxon>
        <taxon>Spermatophyta</taxon>
        <taxon>Magnoliopsida</taxon>
        <taxon>eudicotyledons</taxon>
        <taxon>Gunneridae</taxon>
        <taxon>Pentapetalae</taxon>
        <taxon>asterids</taxon>
        <taxon>lamiids</taxon>
        <taxon>Solanales</taxon>
        <taxon>Solanaceae</taxon>
        <taxon>Solanoideae</taxon>
        <taxon>Solaneae</taxon>
        <taxon>Solanum</taxon>
        <taxon>Solanum subgen. Lycopersicon</taxon>
    </lineage>
</organism>